<dbReference type="AlphaFoldDB" id="A0A1B7N534"/>
<keyword evidence="2" id="KW-0378">Hydrolase</keyword>
<dbReference type="GO" id="GO:0016787">
    <property type="term" value="F:hydrolase activity"/>
    <property type="evidence" value="ECO:0007669"/>
    <property type="project" value="UniProtKB-KW"/>
</dbReference>
<evidence type="ECO:0000313" key="6">
    <source>
        <dbReference type="Proteomes" id="UP000092154"/>
    </source>
</evidence>
<feature type="active site" description="Acyl-ester intermediate" evidence="3">
    <location>
        <position position="214"/>
    </location>
</feature>
<gene>
    <name evidence="5" type="ORF">K503DRAFT_849251</name>
</gene>
<dbReference type="EMBL" id="KV448230">
    <property type="protein sequence ID" value="OAX39942.1"/>
    <property type="molecule type" value="Genomic_DNA"/>
</dbReference>
<dbReference type="OrthoDB" id="6428749at2759"/>
<accession>A0A1B7N534</accession>
<evidence type="ECO:0000256" key="2">
    <source>
        <dbReference type="ARBA" id="ARBA00022801"/>
    </source>
</evidence>
<feature type="active site" description="Charge relay system" evidence="3">
    <location>
        <position position="190"/>
    </location>
</feature>
<dbReference type="PANTHER" id="PTHR46072">
    <property type="entry name" value="AMIDASE-RELATED-RELATED"/>
    <property type="match status" value="1"/>
</dbReference>
<name>A0A1B7N534_9AGAM</name>
<dbReference type="STRING" id="1314800.A0A1B7N534"/>
<proteinExistence type="inferred from homology"/>
<comment type="similarity">
    <text evidence="1">Belongs to the amidase family.</text>
</comment>
<dbReference type="Proteomes" id="UP000092154">
    <property type="component" value="Unassembled WGS sequence"/>
</dbReference>
<dbReference type="Pfam" id="PF01425">
    <property type="entry name" value="Amidase"/>
    <property type="match status" value="1"/>
</dbReference>
<reference evidence="5 6" key="1">
    <citation type="submission" date="2016-06" db="EMBL/GenBank/DDBJ databases">
        <title>Comparative genomics of the ectomycorrhizal sister species Rhizopogon vinicolor and Rhizopogon vesiculosus (Basidiomycota: Boletales) reveals a divergence of the mating type B locus.</title>
        <authorList>
            <consortium name="DOE Joint Genome Institute"/>
            <person name="Mujic A.B."/>
            <person name="Kuo A."/>
            <person name="Tritt A."/>
            <person name="Lipzen A."/>
            <person name="Chen C."/>
            <person name="Johnson J."/>
            <person name="Sharma A."/>
            <person name="Barry K."/>
            <person name="Grigoriev I.V."/>
            <person name="Spatafora J.W."/>
        </authorList>
    </citation>
    <scope>NUCLEOTIDE SEQUENCE [LARGE SCALE GENOMIC DNA]</scope>
    <source>
        <strain evidence="5 6">AM-OR11-026</strain>
    </source>
</reference>
<evidence type="ECO:0000313" key="5">
    <source>
        <dbReference type="EMBL" id="OAX39942.1"/>
    </source>
</evidence>
<keyword evidence="6" id="KW-1185">Reference proteome</keyword>
<organism evidence="5 6">
    <name type="scientific">Rhizopogon vinicolor AM-OR11-026</name>
    <dbReference type="NCBI Taxonomy" id="1314800"/>
    <lineage>
        <taxon>Eukaryota</taxon>
        <taxon>Fungi</taxon>
        <taxon>Dikarya</taxon>
        <taxon>Basidiomycota</taxon>
        <taxon>Agaricomycotina</taxon>
        <taxon>Agaricomycetes</taxon>
        <taxon>Agaricomycetidae</taxon>
        <taxon>Boletales</taxon>
        <taxon>Suillineae</taxon>
        <taxon>Rhizopogonaceae</taxon>
        <taxon>Rhizopogon</taxon>
    </lineage>
</organism>
<dbReference type="PANTHER" id="PTHR46072:SF10">
    <property type="entry name" value="ACETAMIDASE"/>
    <property type="match status" value="1"/>
</dbReference>
<dbReference type="InParanoid" id="A0A1B7N534"/>
<feature type="active site" description="Charge relay system" evidence="3">
    <location>
        <position position="115"/>
    </location>
</feature>
<dbReference type="Gene3D" id="3.90.1300.10">
    <property type="entry name" value="Amidase signature (AS) domain"/>
    <property type="match status" value="1"/>
</dbReference>
<evidence type="ECO:0000256" key="3">
    <source>
        <dbReference type="PIRSR" id="PIRSR001221-1"/>
    </source>
</evidence>
<evidence type="ECO:0000256" key="1">
    <source>
        <dbReference type="ARBA" id="ARBA00009199"/>
    </source>
</evidence>
<dbReference type="InterPro" id="IPR023631">
    <property type="entry name" value="Amidase_dom"/>
</dbReference>
<dbReference type="InterPro" id="IPR036928">
    <property type="entry name" value="AS_sf"/>
</dbReference>
<feature type="domain" description="Amidase" evidence="4">
    <location>
        <begin position="62"/>
        <end position="544"/>
    </location>
</feature>
<dbReference type="SUPFAM" id="SSF75304">
    <property type="entry name" value="Amidase signature (AS) enzymes"/>
    <property type="match status" value="1"/>
</dbReference>
<protein>
    <submittedName>
        <fullName evidence="5">Amidase signature enzyme</fullName>
    </submittedName>
</protein>
<evidence type="ECO:0000259" key="4">
    <source>
        <dbReference type="Pfam" id="PF01425"/>
    </source>
</evidence>
<dbReference type="PIRSF" id="PIRSF001221">
    <property type="entry name" value="Amidase_fungi"/>
    <property type="match status" value="1"/>
</dbReference>
<sequence length="566" mass="61813">MFSPSYHQRDCAIKQEERQRKLDELPPSYFEACTDADDKVLDLPLSELVQRHSAGSLSTASILLAYGRKVVSAQKATNCLAGVMIQEALTQKIPASTDHKGQRLTPLSGVPVSIKDCIDIEGYDTTLGYSSKVNHPASSSAAIVRLLHDAGAITHVKTTTPPGLIGLETSSDLFGRTSNPYNEKYASGASTGGGGALLACRGSVIEIATDMGGSARMPAHFCGVYGMKSSVGRFPSWGALPPMPGLESIAVTCSPMSRRLDDLEEFWKRVVEMKPWDYDHTCVPLPWRPIDLQGKKLKFGVIWEDGIISPSPACRRALELVCDALENQGHEVLDFSPPSIAEGLNVGFQLSFADGGAGVFNPARKDEKFDPVILGIKSLMALPLWLKKFMAIVTRKWTGDEVWASMLETLHVKSPAEERSLVVSRDEYRAKWHSAWDADELDFVLTVPHPLPAIPTGTAEKVTLVSCGPMMIFNILDYVAGVLPVSFVDRQSDALPNDFINSAEYKNMGLISKGAYSVYDAEAMHGLPVGVQVVGRRFEEEKVLQGMKIVEDALEVCGHKFIPREF</sequence>